<comment type="caution">
    <text evidence="2">The sequence shown here is derived from an EMBL/GenBank/DDBJ whole genome shotgun (WGS) entry which is preliminary data.</text>
</comment>
<feature type="transmembrane region" description="Helical" evidence="1">
    <location>
        <begin position="20"/>
        <end position="37"/>
    </location>
</feature>
<protein>
    <submittedName>
        <fullName evidence="2">Uncharacterized protein</fullName>
    </submittedName>
</protein>
<gene>
    <name evidence="2" type="ORF">GCM10009733_084010</name>
</gene>
<evidence type="ECO:0000256" key="1">
    <source>
        <dbReference type="SAM" id="Phobius"/>
    </source>
</evidence>
<keyword evidence="1" id="KW-0812">Transmembrane</keyword>
<name>A0ABN2GNM5_9ACTN</name>
<evidence type="ECO:0000313" key="3">
    <source>
        <dbReference type="Proteomes" id="UP001500064"/>
    </source>
</evidence>
<evidence type="ECO:0000313" key="2">
    <source>
        <dbReference type="EMBL" id="GAA1674243.1"/>
    </source>
</evidence>
<dbReference type="EMBL" id="BAAAMU010000098">
    <property type="protein sequence ID" value="GAA1674243.1"/>
    <property type="molecule type" value="Genomic_DNA"/>
</dbReference>
<keyword evidence="1" id="KW-1133">Transmembrane helix</keyword>
<keyword evidence="3" id="KW-1185">Reference proteome</keyword>
<organism evidence="2 3">
    <name type="scientific">Nonomuraea maheshkhaliensis</name>
    <dbReference type="NCBI Taxonomy" id="419590"/>
    <lineage>
        <taxon>Bacteria</taxon>
        <taxon>Bacillati</taxon>
        <taxon>Actinomycetota</taxon>
        <taxon>Actinomycetes</taxon>
        <taxon>Streptosporangiales</taxon>
        <taxon>Streptosporangiaceae</taxon>
        <taxon>Nonomuraea</taxon>
    </lineage>
</organism>
<accession>A0ABN2GNM5</accession>
<reference evidence="2 3" key="1">
    <citation type="journal article" date="2019" name="Int. J. Syst. Evol. Microbiol.">
        <title>The Global Catalogue of Microorganisms (GCM) 10K type strain sequencing project: providing services to taxonomists for standard genome sequencing and annotation.</title>
        <authorList>
            <consortium name="The Broad Institute Genomics Platform"/>
            <consortium name="The Broad Institute Genome Sequencing Center for Infectious Disease"/>
            <person name="Wu L."/>
            <person name="Ma J."/>
        </authorList>
    </citation>
    <scope>NUCLEOTIDE SEQUENCE [LARGE SCALE GENOMIC DNA]</scope>
    <source>
        <strain evidence="2 3">JCM 13929</strain>
    </source>
</reference>
<proteinExistence type="predicted"/>
<dbReference type="Proteomes" id="UP001500064">
    <property type="component" value="Unassembled WGS sequence"/>
</dbReference>
<keyword evidence="1" id="KW-0472">Membrane</keyword>
<sequence length="42" mass="4692">MSPPALIWSDMGNMGVPELLQLVAIGVVVFLIVRLAMRLRRK</sequence>